<sequence>MKEQKAEFCNLKFANFGHVCNNRYNPIVKPITSTLHLREENEQIQHRMFRFLKNFSIQAILRGYIVKNICTSNKRISKHKESTDSHLLSVVVEECTLIEQFSQ</sequence>
<dbReference type="Proteomes" id="UP000054632">
    <property type="component" value="Unassembled WGS sequence"/>
</dbReference>
<evidence type="ECO:0000313" key="4">
    <source>
        <dbReference type="Proteomes" id="UP000054826"/>
    </source>
</evidence>
<evidence type="ECO:0000313" key="1">
    <source>
        <dbReference type="EMBL" id="KRY72120.1"/>
    </source>
</evidence>
<gene>
    <name evidence="1" type="ORF">T4A_9661</name>
    <name evidence="2" type="ORF">T4C_12348</name>
</gene>
<dbReference type="AlphaFoldDB" id="A0A0V1KAI6"/>
<accession>A0A0V1KAI6</accession>
<reference evidence="3 4" key="1">
    <citation type="submission" date="2015-01" db="EMBL/GenBank/DDBJ databases">
        <title>Evolution of Trichinella species and genotypes.</title>
        <authorList>
            <person name="Korhonen P.K."/>
            <person name="Edoardo P."/>
            <person name="Giuseppe L.R."/>
            <person name="Gasser R.B."/>
        </authorList>
    </citation>
    <scope>NUCLEOTIDE SEQUENCE [LARGE SCALE GENOMIC DNA]</scope>
    <source>
        <strain evidence="1">ISS13</strain>
        <strain evidence="2">ISS176</strain>
    </source>
</reference>
<evidence type="ECO:0000313" key="3">
    <source>
        <dbReference type="Proteomes" id="UP000054632"/>
    </source>
</evidence>
<protein>
    <submittedName>
        <fullName evidence="2">Uncharacterized protein</fullName>
    </submittedName>
</protein>
<dbReference type="Proteomes" id="UP000054826">
    <property type="component" value="Unassembled WGS sequence"/>
</dbReference>
<proteinExistence type="predicted"/>
<dbReference type="EMBL" id="JYDR01000048">
    <property type="protein sequence ID" value="KRY72120.1"/>
    <property type="molecule type" value="Genomic_DNA"/>
</dbReference>
<comment type="caution">
    <text evidence="2">The sequence shown here is derived from an EMBL/GenBank/DDBJ whole genome shotgun (WGS) entry which is preliminary data.</text>
</comment>
<name>A0A0V1KAI6_TRIPS</name>
<evidence type="ECO:0000313" key="2">
    <source>
        <dbReference type="EMBL" id="KRZ44240.1"/>
    </source>
</evidence>
<organism evidence="2 4">
    <name type="scientific">Trichinella pseudospiralis</name>
    <name type="common">Parasitic roundworm</name>
    <dbReference type="NCBI Taxonomy" id="6337"/>
    <lineage>
        <taxon>Eukaryota</taxon>
        <taxon>Metazoa</taxon>
        <taxon>Ecdysozoa</taxon>
        <taxon>Nematoda</taxon>
        <taxon>Enoplea</taxon>
        <taxon>Dorylaimia</taxon>
        <taxon>Trichinellida</taxon>
        <taxon>Trichinellidae</taxon>
        <taxon>Trichinella</taxon>
    </lineage>
</organism>
<dbReference type="EMBL" id="JYDV01000006">
    <property type="protein sequence ID" value="KRZ44240.1"/>
    <property type="molecule type" value="Genomic_DNA"/>
</dbReference>